<organism evidence="1 2">
    <name type="scientific">Candidatus Enterococcus ikei</name>
    <dbReference type="NCBI Taxonomy" id="2815326"/>
    <lineage>
        <taxon>Bacteria</taxon>
        <taxon>Bacillati</taxon>
        <taxon>Bacillota</taxon>
        <taxon>Bacilli</taxon>
        <taxon>Lactobacillales</taxon>
        <taxon>Enterococcaceae</taxon>
        <taxon>Enterococcus</taxon>
    </lineage>
</organism>
<dbReference type="EMBL" id="JAFLWD010000008">
    <property type="protein sequence ID" value="MBO0439371.1"/>
    <property type="molecule type" value="Genomic_DNA"/>
</dbReference>
<keyword evidence="2" id="KW-1185">Reference proteome</keyword>
<dbReference type="Proteomes" id="UP000664632">
    <property type="component" value="Unassembled WGS sequence"/>
</dbReference>
<reference evidence="1 2" key="1">
    <citation type="submission" date="2021-03" db="EMBL/GenBank/DDBJ databases">
        <title>Enterococcal diversity collection.</title>
        <authorList>
            <person name="Gilmore M.S."/>
            <person name="Schwartzman J."/>
            <person name="Van Tyne D."/>
            <person name="Martin M."/>
            <person name="Earl A.M."/>
            <person name="Manson A.L."/>
            <person name="Straub T."/>
            <person name="Salamzade R."/>
            <person name="Saavedra J."/>
            <person name="Lebreton F."/>
            <person name="Prichula J."/>
            <person name="Schaufler K."/>
            <person name="Gaca A."/>
            <person name="Sgardioli B."/>
            <person name="Wagenaar J."/>
            <person name="Strong T."/>
        </authorList>
    </citation>
    <scope>NUCLEOTIDE SEQUENCE [LARGE SCALE GENOMIC DNA]</scope>
    <source>
        <strain evidence="1 2">DIV0869a</strain>
    </source>
</reference>
<dbReference type="RefSeq" id="WP_207111470.1">
    <property type="nucleotide sequence ID" value="NZ_JAFLWD010000008.1"/>
</dbReference>
<proteinExistence type="predicted"/>
<evidence type="ECO:0000313" key="1">
    <source>
        <dbReference type="EMBL" id="MBO0439371.1"/>
    </source>
</evidence>
<gene>
    <name evidence="1" type="ORF">JZO69_03285</name>
</gene>
<comment type="caution">
    <text evidence="1">The sequence shown here is derived from an EMBL/GenBank/DDBJ whole genome shotgun (WGS) entry which is preliminary data.</text>
</comment>
<accession>A0ABS3GX93</accession>
<name>A0ABS3GX93_9ENTE</name>
<sequence length="59" mass="6844">MKKMIVTGATLSAITLAAYSFLKHTPKHQHDYGKLYKKVVLNDLCSRQLFYYFFTSLVI</sequence>
<evidence type="ECO:0000313" key="2">
    <source>
        <dbReference type="Proteomes" id="UP000664632"/>
    </source>
</evidence>
<protein>
    <submittedName>
        <fullName evidence="1">Uncharacterized protein</fullName>
    </submittedName>
</protein>